<dbReference type="PANTHER" id="PTHR19871:SF29">
    <property type="entry name" value="NACHT AND WD REPEAT DOMAIN-CONTAINING PROTEIN 2-LIKE"/>
    <property type="match status" value="1"/>
</dbReference>
<keyword evidence="2" id="KW-0677">Repeat</keyword>
<reference evidence="5 6" key="1">
    <citation type="submission" date="2024-05" db="EMBL/GenBank/DDBJ databases">
        <title>Genome sequencing and assembly of Indian major carp, Cirrhinus mrigala (Hamilton, 1822).</title>
        <authorList>
            <person name="Mohindra V."/>
            <person name="Chowdhury L.M."/>
            <person name="Lal K."/>
            <person name="Jena J.K."/>
        </authorList>
    </citation>
    <scope>NUCLEOTIDE SEQUENCE [LARGE SCALE GENOMIC DNA]</scope>
    <source>
        <strain evidence="5">CM1030</strain>
        <tissue evidence="5">Blood</tissue>
    </source>
</reference>
<dbReference type="Gene3D" id="3.40.50.300">
    <property type="entry name" value="P-loop containing nucleotide triphosphate hydrolases"/>
    <property type="match status" value="1"/>
</dbReference>
<dbReference type="Proteomes" id="UP001529510">
    <property type="component" value="Unassembled WGS sequence"/>
</dbReference>
<dbReference type="SUPFAM" id="SSF52540">
    <property type="entry name" value="P-loop containing nucleoside triphosphate hydrolases"/>
    <property type="match status" value="1"/>
</dbReference>
<evidence type="ECO:0000256" key="1">
    <source>
        <dbReference type="ARBA" id="ARBA00022574"/>
    </source>
</evidence>
<keyword evidence="6" id="KW-1185">Reference proteome</keyword>
<organism evidence="5 6">
    <name type="scientific">Cirrhinus mrigala</name>
    <name type="common">Mrigala</name>
    <dbReference type="NCBI Taxonomy" id="683832"/>
    <lineage>
        <taxon>Eukaryota</taxon>
        <taxon>Metazoa</taxon>
        <taxon>Chordata</taxon>
        <taxon>Craniata</taxon>
        <taxon>Vertebrata</taxon>
        <taxon>Euteleostomi</taxon>
        <taxon>Actinopterygii</taxon>
        <taxon>Neopterygii</taxon>
        <taxon>Teleostei</taxon>
        <taxon>Ostariophysi</taxon>
        <taxon>Cypriniformes</taxon>
        <taxon>Cyprinidae</taxon>
        <taxon>Labeoninae</taxon>
        <taxon>Labeonini</taxon>
        <taxon>Cirrhinus</taxon>
    </lineage>
</organism>
<dbReference type="Pfam" id="PF05729">
    <property type="entry name" value="NACHT"/>
    <property type="match status" value="1"/>
</dbReference>
<comment type="caution">
    <text evidence="5">The sequence shown here is derived from an EMBL/GenBank/DDBJ whole genome shotgun (WGS) entry which is preliminary data.</text>
</comment>
<proteinExistence type="predicted"/>
<evidence type="ECO:0000256" key="2">
    <source>
        <dbReference type="ARBA" id="ARBA00022737"/>
    </source>
</evidence>
<protein>
    <recommendedName>
        <fullName evidence="7">NACHT domain-containing protein</fullName>
    </recommendedName>
</protein>
<dbReference type="AlphaFoldDB" id="A0ABD0P1D3"/>
<sequence length="367" mass="41296">MVALHQALVFSTTTKCSCLKGYTPEMRLNFAVGLSEQLHLDLKRLIDSAVSNERTVTVSEFGQKDLCRIFSSLYRIERAEAEHIKSYLEGKNTKFPFILNGRTCSGKTVLLAHCASQASVWLRNLDPEIIVYFIDVNNSLRQLLKDICKRIDSSSTCVNNIYQLKENFKRLLTARSPSKNPLVLIIDGLDQLPKTDGQLDLTLLPESLAPNVKLIISINVNRPALLATLKMHYPDSTVFCELQEVKSKSCSQLLTTLLQESNRKITSGQQMYVNQAFKKCSVPLYVELLHRQAIHWNSESEITENSLVQEVHNNIVLIFDHLEKKHGKAVVSKALSYLTLARYGITAAELTDILSCDDEVLASFLPP</sequence>
<evidence type="ECO:0000259" key="3">
    <source>
        <dbReference type="Pfam" id="PF05729"/>
    </source>
</evidence>
<evidence type="ECO:0008006" key="7">
    <source>
        <dbReference type="Google" id="ProtNLM"/>
    </source>
</evidence>
<keyword evidence="1" id="KW-0853">WD repeat</keyword>
<gene>
    <name evidence="5" type="ORF">M9458_035769</name>
</gene>
<name>A0ABD0P1D3_CIRMR</name>
<evidence type="ECO:0000259" key="4">
    <source>
        <dbReference type="Pfam" id="PF25469"/>
    </source>
</evidence>
<dbReference type="Pfam" id="PF25469">
    <property type="entry name" value="WHD_NWD1"/>
    <property type="match status" value="1"/>
</dbReference>
<dbReference type="EMBL" id="JAMKFB020000018">
    <property type="protein sequence ID" value="KAL0167547.1"/>
    <property type="molecule type" value="Genomic_DNA"/>
</dbReference>
<feature type="domain" description="NWD1/2-like winged helix-turn-helix" evidence="4">
    <location>
        <begin position="302"/>
        <end position="363"/>
    </location>
</feature>
<dbReference type="InterPro" id="IPR057588">
    <property type="entry name" value="NWD1/2-like_WH"/>
</dbReference>
<dbReference type="PANTHER" id="PTHR19871">
    <property type="entry name" value="BETA TRANSDUCIN-RELATED PROTEIN"/>
    <property type="match status" value="1"/>
</dbReference>
<dbReference type="InterPro" id="IPR027417">
    <property type="entry name" value="P-loop_NTPase"/>
</dbReference>
<feature type="non-terminal residue" evidence="5">
    <location>
        <position position="367"/>
    </location>
</feature>
<evidence type="ECO:0000313" key="5">
    <source>
        <dbReference type="EMBL" id="KAL0167547.1"/>
    </source>
</evidence>
<evidence type="ECO:0000313" key="6">
    <source>
        <dbReference type="Proteomes" id="UP001529510"/>
    </source>
</evidence>
<dbReference type="InterPro" id="IPR007111">
    <property type="entry name" value="NACHT_NTPase"/>
</dbReference>
<dbReference type="InterPro" id="IPR052752">
    <property type="entry name" value="NACHT-WD_repeat"/>
</dbReference>
<feature type="domain" description="NACHT" evidence="3">
    <location>
        <begin position="97"/>
        <end position="223"/>
    </location>
</feature>
<accession>A0ABD0P1D3</accession>